<organism evidence="1 2">
    <name type="scientific">Hansschlegelia beijingensis</name>
    <dbReference type="NCBI Taxonomy" id="1133344"/>
    <lineage>
        <taxon>Bacteria</taxon>
        <taxon>Pseudomonadati</taxon>
        <taxon>Pseudomonadota</taxon>
        <taxon>Alphaproteobacteria</taxon>
        <taxon>Hyphomicrobiales</taxon>
        <taxon>Methylopilaceae</taxon>
        <taxon>Hansschlegelia</taxon>
    </lineage>
</organism>
<dbReference type="AlphaFoldDB" id="A0A7W6GG84"/>
<gene>
    <name evidence="1" type="ORF">GGR24_002510</name>
</gene>
<dbReference type="RefSeq" id="WP_183395705.1">
    <property type="nucleotide sequence ID" value="NZ_JACIDR010000004.1"/>
</dbReference>
<evidence type="ECO:0000313" key="2">
    <source>
        <dbReference type="Proteomes" id="UP000528964"/>
    </source>
</evidence>
<sequence length="56" mass="6212">MISAMNICAWSAAAALALWMLWDMIKTNRAYSEEYLTSSAEGEIIDAEIGEITARQ</sequence>
<dbReference type="Proteomes" id="UP000528964">
    <property type="component" value="Unassembled WGS sequence"/>
</dbReference>
<evidence type="ECO:0000313" key="1">
    <source>
        <dbReference type="EMBL" id="MBB3973833.1"/>
    </source>
</evidence>
<comment type="caution">
    <text evidence="1">The sequence shown here is derived from an EMBL/GenBank/DDBJ whole genome shotgun (WGS) entry which is preliminary data.</text>
</comment>
<reference evidence="1 2" key="1">
    <citation type="submission" date="2020-08" db="EMBL/GenBank/DDBJ databases">
        <title>Genomic Encyclopedia of Type Strains, Phase IV (KMG-IV): sequencing the most valuable type-strain genomes for metagenomic binning, comparative biology and taxonomic classification.</title>
        <authorList>
            <person name="Goeker M."/>
        </authorList>
    </citation>
    <scope>NUCLEOTIDE SEQUENCE [LARGE SCALE GENOMIC DNA]</scope>
    <source>
        <strain evidence="1 2">DSM 25481</strain>
    </source>
</reference>
<proteinExistence type="predicted"/>
<protein>
    <submittedName>
        <fullName evidence="1">Multisubunit Na+/H+ antiporter MnhE subunit</fullName>
    </submittedName>
</protein>
<dbReference type="EMBL" id="JACIDR010000004">
    <property type="protein sequence ID" value="MBB3973833.1"/>
    <property type="molecule type" value="Genomic_DNA"/>
</dbReference>
<accession>A0A7W6GG84</accession>
<keyword evidence="2" id="KW-1185">Reference proteome</keyword>
<name>A0A7W6GG84_9HYPH</name>